<evidence type="ECO:0000313" key="2">
    <source>
        <dbReference type="EMBL" id="GAA1097164.1"/>
    </source>
</evidence>
<reference evidence="2 3" key="1">
    <citation type="journal article" date="2019" name="Int. J. Syst. Evol. Microbiol.">
        <title>The Global Catalogue of Microorganisms (GCM) 10K type strain sequencing project: providing services to taxonomists for standard genome sequencing and annotation.</title>
        <authorList>
            <consortium name="The Broad Institute Genomics Platform"/>
            <consortium name="The Broad Institute Genome Sequencing Center for Infectious Disease"/>
            <person name="Wu L."/>
            <person name="Ma J."/>
        </authorList>
    </citation>
    <scope>NUCLEOTIDE SEQUENCE [LARGE SCALE GENOMIC DNA]</scope>
    <source>
        <strain evidence="2 3">JCM 13008</strain>
    </source>
</reference>
<evidence type="ECO:0000256" key="1">
    <source>
        <dbReference type="SAM" id="SignalP"/>
    </source>
</evidence>
<gene>
    <name evidence="2" type="ORF">GCM10009668_12560</name>
</gene>
<keyword evidence="3" id="KW-1185">Reference proteome</keyword>
<organism evidence="2 3">
    <name type="scientific">Nocardioides dubius</name>
    <dbReference type="NCBI Taxonomy" id="317019"/>
    <lineage>
        <taxon>Bacteria</taxon>
        <taxon>Bacillati</taxon>
        <taxon>Actinomycetota</taxon>
        <taxon>Actinomycetes</taxon>
        <taxon>Propionibacteriales</taxon>
        <taxon>Nocardioidaceae</taxon>
        <taxon>Nocardioides</taxon>
    </lineage>
</organism>
<accession>A0ABN1TQ51</accession>
<protein>
    <submittedName>
        <fullName evidence="2">Uncharacterized protein</fullName>
    </submittedName>
</protein>
<evidence type="ECO:0000313" key="3">
    <source>
        <dbReference type="Proteomes" id="UP001501581"/>
    </source>
</evidence>
<feature type="chain" id="PRO_5045869443" evidence="1">
    <location>
        <begin position="27"/>
        <end position="157"/>
    </location>
</feature>
<comment type="caution">
    <text evidence="2">The sequence shown here is derived from an EMBL/GenBank/DDBJ whole genome shotgun (WGS) entry which is preliminary data.</text>
</comment>
<dbReference type="PROSITE" id="PS51257">
    <property type="entry name" value="PROKAR_LIPOPROTEIN"/>
    <property type="match status" value="1"/>
</dbReference>
<proteinExistence type="predicted"/>
<keyword evidence="1" id="KW-0732">Signal</keyword>
<name>A0ABN1TQ51_9ACTN</name>
<sequence>MIAGRRSLWRLGAALGVALLAGSALLACSEPTDQEQRAAYCEAVSDAAQELTRIADEGGAGAFVQALPTLEGLAEAAPADLEDEWATYLDALHGLRDAVADAGLEPSALDAPLSEDVAQADRQAIATAVATVTSAEVRAAATGITQQALDVCDTQIL</sequence>
<dbReference type="RefSeq" id="WP_343992469.1">
    <property type="nucleotide sequence ID" value="NZ_BAAALG010000004.1"/>
</dbReference>
<feature type="signal peptide" evidence="1">
    <location>
        <begin position="1"/>
        <end position="26"/>
    </location>
</feature>
<dbReference type="EMBL" id="BAAALG010000004">
    <property type="protein sequence ID" value="GAA1097164.1"/>
    <property type="molecule type" value="Genomic_DNA"/>
</dbReference>
<dbReference type="Proteomes" id="UP001501581">
    <property type="component" value="Unassembled WGS sequence"/>
</dbReference>